<evidence type="ECO:0000313" key="3">
    <source>
        <dbReference type="Proteomes" id="UP000198211"/>
    </source>
</evidence>
<dbReference type="Proteomes" id="UP000198211">
    <property type="component" value="Unassembled WGS sequence"/>
</dbReference>
<dbReference type="AlphaFoldDB" id="A0A225W7N3"/>
<evidence type="ECO:0000256" key="1">
    <source>
        <dbReference type="SAM" id="MobiDB-lite"/>
    </source>
</evidence>
<protein>
    <submittedName>
        <fullName evidence="2">Uncharacterized protein</fullName>
    </submittedName>
</protein>
<reference evidence="3" key="1">
    <citation type="submission" date="2017-03" db="EMBL/GenBank/DDBJ databases">
        <title>Phytopthora megakarya and P. palmivora, two closely related causual agents of cacao black pod achieved similar genome size and gene model numbers by different mechanisms.</title>
        <authorList>
            <person name="Ali S."/>
            <person name="Shao J."/>
            <person name="Larry D.J."/>
            <person name="Kronmiller B."/>
            <person name="Shen D."/>
            <person name="Strem M.D."/>
            <person name="Melnick R.L."/>
            <person name="Guiltinan M.J."/>
            <person name="Tyler B.M."/>
            <person name="Meinhardt L.W."/>
            <person name="Bailey B.A."/>
        </authorList>
    </citation>
    <scope>NUCLEOTIDE SEQUENCE [LARGE SCALE GENOMIC DNA]</scope>
    <source>
        <strain evidence="3">zdho120</strain>
    </source>
</reference>
<organism evidence="2 3">
    <name type="scientific">Phytophthora megakarya</name>
    <dbReference type="NCBI Taxonomy" id="4795"/>
    <lineage>
        <taxon>Eukaryota</taxon>
        <taxon>Sar</taxon>
        <taxon>Stramenopiles</taxon>
        <taxon>Oomycota</taxon>
        <taxon>Peronosporomycetes</taxon>
        <taxon>Peronosporales</taxon>
        <taxon>Peronosporaceae</taxon>
        <taxon>Phytophthora</taxon>
    </lineage>
</organism>
<keyword evidence="3" id="KW-1185">Reference proteome</keyword>
<feature type="compositionally biased region" description="Basic residues" evidence="1">
    <location>
        <begin position="108"/>
        <end position="122"/>
    </location>
</feature>
<accession>A0A225W7N3</accession>
<comment type="caution">
    <text evidence="2">The sequence shown here is derived from an EMBL/GenBank/DDBJ whole genome shotgun (WGS) entry which is preliminary data.</text>
</comment>
<evidence type="ECO:0000313" key="2">
    <source>
        <dbReference type="EMBL" id="OWZ13007.1"/>
    </source>
</evidence>
<gene>
    <name evidence="2" type="ORF">PHMEG_00013745</name>
</gene>
<sequence>MVRASGFSGDIGFHIDSSTENIKINLEQAIEASADSGSSLTSLNEPESTERQRDGKISAGAKRRFSDGPEAKPHPPSQAPSGSPRIMRISLSTKIDEPSSTPSASSRVAKKKSKPKASRKKLNPPDSNVDDSGVSPTDIQLTRPFLR</sequence>
<feature type="region of interest" description="Disordered" evidence="1">
    <location>
        <begin position="33"/>
        <end position="147"/>
    </location>
</feature>
<feature type="compositionally biased region" description="Polar residues" evidence="1">
    <location>
        <begin position="35"/>
        <end position="46"/>
    </location>
</feature>
<proteinExistence type="predicted"/>
<name>A0A225W7N3_9STRA</name>
<dbReference type="EMBL" id="NBNE01001695">
    <property type="protein sequence ID" value="OWZ13007.1"/>
    <property type="molecule type" value="Genomic_DNA"/>
</dbReference>
<feature type="compositionally biased region" description="Basic and acidic residues" evidence="1">
    <location>
        <begin position="64"/>
        <end position="73"/>
    </location>
</feature>
<feature type="compositionally biased region" description="Polar residues" evidence="1">
    <location>
        <begin position="90"/>
        <end position="101"/>
    </location>
</feature>